<dbReference type="PANTHER" id="PTHR16296">
    <property type="entry name" value="UNCHARACTERIZED HYPOTHALAMUS PROTEIN HT007"/>
    <property type="match status" value="1"/>
</dbReference>
<evidence type="ECO:0000256" key="6">
    <source>
        <dbReference type="SAM" id="Phobius"/>
    </source>
</evidence>
<keyword evidence="5 6" id="KW-0472">Membrane</keyword>
<proteinExistence type="predicted"/>
<evidence type="ECO:0000313" key="8">
    <source>
        <dbReference type="Proteomes" id="UP000639338"/>
    </source>
</evidence>
<feature type="transmembrane region" description="Helical" evidence="6">
    <location>
        <begin position="173"/>
        <end position="190"/>
    </location>
</feature>
<keyword evidence="4" id="KW-0496">Mitochondrion</keyword>
<evidence type="ECO:0000256" key="5">
    <source>
        <dbReference type="ARBA" id="ARBA00023136"/>
    </source>
</evidence>
<dbReference type="Pfam" id="PF07114">
    <property type="entry name" value="TMEM126"/>
    <property type="match status" value="1"/>
</dbReference>
<dbReference type="OrthoDB" id="6234762at2759"/>
<reference evidence="7 8" key="1">
    <citation type="submission" date="2020-08" db="EMBL/GenBank/DDBJ databases">
        <title>Aphidius gifuensis genome sequencing and assembly.</title>
        <authorList>
            <person name="Du Z."/>
        </authorList>
    </citation>
    <scope>NUCLEOTIDE SEQUENCE [LARGE SCALE GENOMIC DNA]</scope>
    <source>
        <strain evidence="7">YNYX2018</strain>
        <tissue evidence="7">Adults</tissue>
    </source>
</reference>
<dbReference type="GO" id="GO:0032981">
    <property type="term" value="P:mitochondrial respiratory chain complex I assembly"/>
    <property type="evidence" value="ECO:0007669"/>
    <property type="project" value="TreeGrafter"/>
</dbReference>
<dbReference type="Proteomes" id="UP000639338">
    <property type="component" value="Unassembled WGS sequence"/>
</dbReference>
<keyword evidence="2 6" id="KW-0812">Transmembrane</keyword>
<comment type="subcellular location">
    <subcellularLocation>
        <location evidence="1">Mitochondrion membrane</location>
        <topology evidence="1">Multi-pass membrane protein</topology>
    </subcellularLocation>
</comment>
<sequence length="223" mass="25500">MAVRKGKLEDVPEHAVICNYEDAIIHQWSVIKQWPKLSEVWPFKIGLPMVTTTAAWTGWKINSLIRRKLKLFSYGLGTTQLAMALAPALFVGSCHLFFVTSDVFFESNQCLLCLQQKAALIQGAFGIGYPLVMSPIANFMYATRHGTYNLPHWADYKGTLQLYFKLIKPMGPTILKMLVLQTFFTAFIVYQEKLSIEKMRVALENEEKLLEKEGVVIKQRIYD</sequence>
<keyword evidence="3 6" id="KW-1133">Transmembrane helix</keyword>
<protein>
    <submittedName>
        <fullName evidence="7">Uncharacterized protein</fullName>
    </submittedName>
</protein>
<evidence type="ECO:0000256" key="2">
    <source>
        <dbReference type="ARBA" id="ARBA00022692"/>
    </source>
</evidence>
<dbReference type="AlphaFoldDB" id="A0A835CNZ3"/>
<comment type="caution">
    <text evidence="7">The sequence shown here is derived from an EMBL/GenBank/DDBJ whole genome shotgun (WGS) entry which is preliminary data.</text>
</comment>
<dbReference type="EMBL" id="JACMRX010000004">
    <property type="protein sequence ID" value="KAF7991304.1"/>
    <property type="molecule type" value="Genomic_DNA"/>
</dbReference>
<evidence type="ECO:0000313" key="7">
    <source>
        <dbReference type="EMBL" id="KAF7991304.1"/>
    </source>
</evidence>
<name>A0A835CNZ3_APHGI</name>
<keyword evidence="8" id="KW-1185">Reference proteome</keyword>
<gene>
    <name evidence="7" type="ORF">HCN44_002866</name>
</gene>
<dbReference type="GO" id="GO:0031966">
    <property type="term" value="C:mitochondrial membrane"/>
    <property type="evidence" value="ECO:0007669"/>
    <property type="project" value="UniProtKB-SubCell"/>
</dbReference>
<evidence type="ECO:0000256" key="1">
    <source>
        <dbReference type="ARBA" id="ARBA00004225"/>
    </source>
</evidence>
<organism evidence="7 8">
    <name type="scientific">Aphidius gifuensis</name>
    <name type="common">Parasitoid wasp</name>
    <dbReference type="NCBI Taxonomy" id="684658"/>
    <lineage>
        <taxon>Eukaryota</taxon>
        <taxon>Metazoa</taxon>
        <taxon>Ecdysozoa</taxon>
        <taxon>Arthropoda</taxon>
        <taxon>Hexapoda</taxon>
        <taxon>Insecta</taxon>
        <taxon>Pterygota</taxon>
        <taxon>Neoptera</taxon>
        <taxon>Endopterygota</taxon>
        <taxon>Hymenoptera</taxon>
        <taxon>Apocrita</taxon>
        <taxon>Ichneumonoidea</taxon>
        <taxon>Braconidae</taxon>
        <taxon>Aphidiinae</taxon>
        <taxon>Aphidius</taxon>
    </lineage>
</organism>
<feature type="transmembrane region" description="Helical" evidence="6">
    <location>
        <begin position="71"/>
        <end position="98"/>
    </location>
</feature>
<evidence type="ECO:0000256" key="4">
    <source>
        <dbReference type="ARBA" id="ARBA00023128"/>
    </source>
</evidence>
<accession>A0A835CNZ3</accession>
<evidence type="ECO:0000256" key="3">
    <source>
        <dbReference type="ARBA" id="ARBA00022989"/>
    </source>
</evidence>
<dbReference type="InterPro" id="IPR009801">
    <property type="entry name" value="TMEM126"/>
</dbReference>
<dbReference type="PANTHER" id="PTHR16296:SF2">
    <property type="entry name" value="TRANSMEMBRANE PROTEIN 126A"/>
    <property type="match status" value="1"/>
</dbReference>